<dbReference type="Proteomes" id="UP001596333">
    <property type="component" value="Unassembled WGS sequence"/>
</dbReference>
<dbReference type="EMBL" id="JBHSXI010000020">
    <property type="protein sequence ID" value="MFC6890245.1"/>
    <property type="molecule type" value="Genomic_DNA"/>
</dbReference>
<keyword evidence="1" id="KW-0812">Transmembrane</keyword>
<keyword evidence="1" id="KW-0472">Membrane</keyword>
<evidence type="ECO:0008006" key="4">
    <source>
        <dbReference type="Google" id="ProtNLM"/>
    </source>
</evidence>
<feature type="transmembrane region" description="Helical" evidence="1">
    <location>
        <begin position="206"/>
        <end position="228"/>
    </location>
</feature>
<comment type="caution">
    <text evidence="2">The sequence shown here is derived from an EMBL/GenBank/DDBJ whole genome shotgun (WGS) entry which is preliminary data.</text>
</comment>
<feature type="transmembrane region" description="Helical" evidence="1">
    <location>
        <begin position="259"/>
        <end position="275"/>
    </location>
</feature>
<feature type="transmembrane region" description="Helical" evidence="1">
    <location>
        <begin position="358"/>
        <end position="375"/>
    </location>
</feature>
<evidence type="ECO:0000313" key="2">
    <source>
        <dbReference type="EMBL" id="MFC6890245.1"/>
    </source>
</evidence>
<feature type="transmembrane region" description="Helical" evidence="1">
    <location>
        <begin position="464"/>
        <end position="482"/>
    </location>
</feature>
<feature type="transmembrane region" description="Helical" evidence="1">
    <location>
        <begin position="20"/>
        <end position="40"/>
    </location>
</feature>
<keyword evidence="3" id="KW-1185">Reference proteome</keyword>
<accession>A0ABD5ULI0</accession>
<feature type="transmembrane region" description="Helical" evidence="1">
    <location>
        <begin position="235"/>
        <end position="253"/>
    </location>
</feature>
<dbReference type="AlphaFoldDB" id="A0ABD5ULI0"/>
<evidence type="ECO:0000313" key="3">
    <source>
        <dbReference type="Proteomes" id="UP001596333"/>
    </source>
</evidence>
<feature type="transmembrane region" description="Helical" evidence="1">
    <location>
        <begin position="119"/>
        <end position="138"/>
    </location>
</feature>
<feature type="transmembrane region" description="Helical" evidence="1">
    <location>
        <begin position="407"/>
        <end position="424"/>
    </location>
</feature>
<proteinExistence type="predicted"/>
<evidence type="ECO:0000256" key="1">
    <source>
        <dbReference type="SAM" id="Phobius"/>
    </source>
</evidence>
<feature type="transmembrane region" description="Helical" evidence="1">
    <location>
        <begin position="329"/>
        <end position="346"/>
    </location>
</feature>
<gene>
    <name evidence="2" type="ORF">ACFQEY_14695</name>
</gene>
<name>A0ABD5ULI0_9EURY</name>
<organism evidence="2 3">
    <name type="scientific">Halorubrum trueperi</name>
    <dbReference type="NCBI Taxonomy" id="2004704"/>
    <lineage>
        <taxon>Archaea</taxon>
        <taxon>Methanobacteriati</taxon>
        <taxon>Methanobacteriota</taxon>
        <taxon>Stenosarchaea group</taxon>
        <taxon>Halobacteria</taxon>
        <taxon>Halobacteriales</taxon>
        <taxon>Haloferacaceae</taxon>
        <taxon>Halorubrum</taxon>
    </lineage>
</organism>
<reference evidence="2 3" key="1">
    <citation type="journal article" date="2019" name="Int. J. Syst. Evol. Microbiol.">
        <title>The Global Catalogue of Microorganisms (GCM) 10K type strain sequencing project: providing services to taxonomists for standard genome sequencing and annotation.</title>
        <authorList>
            <consortium name="The Broad Institute Genomics Platform"/>
            <consortium name="The Broad Institute Genome Sequencing Center for Infectious Disease"/>
            <person name="Wu L."/>
            <person name="Ma J."/>
        </authorList>
    </citation>
    <scope>NUCLEOTIDE SEQUENCE [LARGE SCALE GENOMIC DNA]</scope>
    <source>
        <strain evidence="2 3">Y73</strain>
    </source>
</reference>
<feature type="transmembrane region" description="Helical" evidence="1">
    <location>
        <begin position="381"/>
        <end position="400"/>
    </location>
</feature>
<protein>
    <recommendedName>
        <fullName evidence="4">Glycosyltransferase RgtA/B/C/D-like domain-containing protein</fullName>
    </recommendedName>
</protein>
<sequence length="483" mass="55806">MSESRHQLLTRGMFSVREILKFTSLYLIILLFLNGFRQIVTSFFPKADTGRLFFPISVGIIRIPEPILTRLANIHSVFLSDRLNEVASHSLHWGIAIISVFAFYMTYPKITKNKENVLFIYVTLAFSIIISNSIQGIYQGFIYPLAGLRNGMKTHYYQDAERFDSVLQFLSSFNSVQTDLYMHSPTHPPGAVMIYQLLQEIMLDPIFVGMIIMLVSLLSVYYIYNLLLAIYDKRVAFLITLVFGFLPTIQVYFYSSLDALILFFATGGFYYYYWWESERSTKHFILLIFNLIMLSMLNFMWVILPLIFAFHKLHTMESLSQPIKDGIKVATPIILFFVIIDLVFNFNYVEAFNTASGIVNNGGFYAFTNPVSYVFTRFENVIEIFVFLGPFVTLLIYRGLREPSNDIVNFTWYMALAVLLVFIAGTPPTAETARNMQYIIPFLLLPVADYIYNKDIDYASGGQLVFLLWIQTISMQLFGNFLW</sequence>
<feature type="transmembrane region" description="Helical" evidence="1">
    <location>
        <begin position="287"/>
        <end position="309"/>
    </location>
</feature>
<dbReference type="RefSeq" id="WP_379769935.1">
    <property type="nucleotide sequence ID" value="NZ_JBHSXI010000020.1"/>
</dbReference>
<keyword evidence="1" id="KW-1133">Transmembrane helix</keyword>
<feature type="transmembrane region" description="Helical" evidence="1">
    <location>
        <begin position="90"/>
        <end position="107"/>
    </location>
</feature>